<evidence type="ECO:0000313" key="3">
    <source>
        <dbReference type="Proteomes" id="UP001152885"/>
    </source>
</evidence>
<dbReference type="EMBL" id="CANTUO010000004">
    <property type="protein sequence ID" value="CAI5759645.1"/>
    <property type="molecule type" value="Genomic_DNA"/>
</dbReference>
<protein>
    <recommendedName>
        <fullName evidence="1">F-box domain-containing protein</fullName>
    </recommendedName>
</protein>
<name>A0A9W4U0C5_9ASCO</name>
<evidence type="ECO:0000313" key="2">
    <source>
        <dbReference type="EMBL" id="CAI5759645.1"/>
    </source>
</evidence>
<dbReference type="OrthoDB" id="4025621at2759"/>
<proteinExistence type="predicted"/>
<dbReference type="Gene3D" id="1.20.1280.50">
    <property type="match status" value="1"/>
</dbReference>
<comment type="caution">
    <text evidence="2">The sequence shown here is derived from an EMBL/GenBank/DDBJ whole genome shotgun (WGS) entry which is preliminary data.</text>
</comment>
<accession>A0A9W4U0C5</accession>
<feature type="domain" description="F-box" evidence="1">
    <location>
        <begin position="24"/>
        <end position="71"/>
    </location>
</feature>
<dbReference type="Proteomes" id="UP001152885">
    <property type="component" value="Unassembled WGS sequence"/>
</dbReference>
<dbReference type="AlphaFoldDB" id="A0A9W4U0C5"/>
<reference evidence="2" key="1">
    <citation type="submission" date="2022-12" db="EMBL/GenBank/DDBJ databases">
        <authorList>
            <person name="Brejova B."/>
        </authorList>
    </citation>
    <scope>NUCLEOTIDE SEQUENCE</scope>
</reference>
<dbReference type="InterPro" id="IPR036047">
    <property type="entry name" value="F-box-like_dom_sf"/>
</dbReference>
<sequence length="435" mass="50922">MRKYQLIGGKGKLFQRKQSIKYPDVHLHSLPVEILLIIFGYFQDNHSLIQISLCCKKFNQLINKYFLYNVIVFKSTESFYKFSMAHLLTESSKVNYITSIEFLKPQLHKSSNLKLNIAGSYAVESNINQILQLSYNQFISSLINIFTHSFGLKSLSFLEISPDFAFQTVKKNIFKKYTIKKRSELNRVVLKSQSGWSIPLKASHLSLLSDYFEYLNELHLTNFIIDSPVNLPLKIRKIIFQSCSYKPKKQEFEIFTQVFTLELKDITNDSELSLIDLVKLNNPNFNHLIIDISSSIFYDNNAGFKFSKFNPFFKLLCSSSKYSSLKTITLYNFDLFNNYFSNHDDIHSVDSWVENLNTFDYLIKYISNIPKLNLILKKQKYIIKACAKCGFKSVKQDKNIENLTFDEWEIYLKPLNFNKITITKYNNDILYTNDV</sequence>
<dbReference type="CDD" id="cd09917">
    <property type="entry name" value="F-box_SF"/>
    <property type="match status" value="1"/>
</dbReference>
<organism evidence="2 3">
    <name type="scientific">Candida verbasci</name>
    <dbReference type="NCBI Taxonomy" id="1227364"/>
    <lineage>
        <taxon>Eukaryota</taxon>
        <taxon>Fungi</taxon>
        <taxon>Dikarya</taxon>
        <taxon>Ascomycota</taxon>
        <taxon>Saccharomycotina</taxon>
        <taxon>Pichiomycetes</taxon>
        <taxon>Debaryomycetaceae</taxon>
        <taxon>Candida/Lodderomyces clade</taxon>
        <taxon>Candida</taxon>
    </lineage>
</organism>
<keyword evidence="3" id="KW-1185">Reference proteome</keyword>
<dbReference type="Pfam" id="PF12937">
    <property type="entry name" value="F-box-like"/>
    <property type="match status" value="1"/>
</dbReference>
<dbReference type="SUPFAM" id="SSF81383">
    <property type="entry name" value="F-box domain"/>
    <property type="match status" value="1"/>
</dbReference>
<dbReference type="InterPro" id="IPR001810">
    <property type="entry name" value="F-box_dom"/>
</dbReference>
<dbReference type="PROSITE" id="PS50181">
    <property type="entry name" value="FBOX"/>
    <property type="match status" value="1"/>
</dbReference>
<gene>
    <name evidence="2" type="ORF">CANVERA_P4156</name>
</gene>
<evidence type="ECO:0000259" key="1">
    <source>
        <dbReference type="PROSITE" id="PS50181"/>
    </source>
</evidence>